<sequence>MDREDLIQKAKVAEQAERYEDMADIMKEATEPLTQSDAICHWKEAQ</sequence>
<evidence type="ECO:0000313" key="2">
    <source>
        <dbReference type="Proteomes" id="UP000261620"/>
    </source>
</evidence>
<dbReference type="InterPro" id="IPR036815">
    <property type="entry name" value="14-3-3_dom_sf"/>
</dbReference>
<dbReference type="SUPFAM" id="SSF48445">
    <property type="entry name" value="14-3-3 protein"/>
    <property type="match status" value="1"/>
</dbReference>
<dbReference type="Ensembl" id="ENSMMOT00000015967.1">
    <property type="protein sequence ID" value="ENSMMOP00000015704.1"/>
    <property type="gene ID" value="ENSMMOG00000011985.1"/>
</dbReference>
<keyword evidence="2" id="KW-1185">Reference proteome</keyword>
<name>A0A3Q3X1F0_MOLML</name>
<proteinExistence type="predicted"/>
<dbReference type="Proteomes" id="UP000261620">
    <property type="component" value="Unplaced"/>
</dbReference>
<protein>
    <recommendedName>
        <fullName evidence="3">14-3-3 domain-containing protein</fullName>
    </recommendedName>
</protein>
<reference evidence="1" key="2">
    <citation type="submission" date="2025-09" db="UniProtKB">
        <authorList>
            <consortium name="Ensembl"/>
        </authorList>
    </citation>
    <scope>IDENTIFICATION</scope>
</reference>
<reference evidence="1" key="1">
    <citation type="submission" date="2025-08" db="UniProtKB">
        <authorList>
            <consortium name="Ensembl"/>
        </authorList>
    </citation>
    <scope>IDENTIFICATION</scope>
</reference>
<evidence type="ECO:0008006" key="3">
    <source>
        <dbReference type="Google" id="ProtNLM"/>
    </source>
</evidence>
<organism evidence="1 2">
    <name type="scientific">Mola mola</name>
    <name type="common">Ocean sunfish</name>
    <name type="synonym">Tetraodon mola</name>
    <dbReference type="NCBI Taxonomy" id="94237"/>
    <lineage>
        <taxon>Eukaryota</taxon>
        <taxon>Metazoa</taxon>
        <taxon>Chordata</taxon>
        <taxon>Craniata</taxon>
        <taxon>Vertebrata</taxon>
        <taxon>Euteleostomi</taxon>
        <taxon>Actinopterygii</taxon>
        <taxon>Neopterygii</taxon>
        <taxon>Teleostei</taxon>
        <taxon>Neoteleostei</taxon>
        <taxon>Acanthomorphata</taxon>
        <taxon>Eupercaria</taxon>
        <taxon>Tetraodontiformes</taxon>
        <taxon>Molidae</taxon>
        <taxon>Mola</taxon>
    </lineage>
</organism>
<accession>A0A3Q3X1F0</accession>
<evidence type="ECO:0000313" key="1">
    <source>
        <dbReference type="Ensembl" id="ENSMMOP00000015704.1"/>
    </source>
</evidence>
<dbReference type="Gene3D" id="1.20.190.20">
    <property type="entry name" value="14-3-3 domain"/>
    <property type="match status" value="1"/>
</dbReference>
<dbReference type="AlphaFoldDB" id="A0A3Q3X1F0"/>